<accession>A0A1F7R9S2</accession>
<evidence type="ECO:0000313" key="1">
    <source>
        <dbReference type="EMBL" id="OGL38309.1"/>
    </source>
</evidence>
<protein>
    <submittedName>
        <fullName evidence="1">Uncharacterized protein</fullName>
    </submittedName>
</protein>
<gene>
    <name evidence="1" type="ORF">A2042_08630</name>
</gene>
<dbReference type="Proteomes" id="UP000178526">
    <property type="component" value="Unassembled WGS sequence"/>
</dbReference>
<dbReference type="AlphaFoldDB" id="A0A1F7R9S2"/>
<organism evidence="1 2">
    <name type="scientific">Candidatus Schekmanbacteria bacterium GWA2_38_11</name>
    <dbReference type="NCBI Taxonomy" id="1817876"/>
    <lineage>
        <taxon>Bacteria</taxon>
        <taxon>Candidatus Schekmaniibacteriota</taxon>
    </lineage>
</organism>
<sequence>MGKTIISLALLITFSGLLFMPGCYHLVGSGSSEVSKDIKNLAIPIFKNKTDVAGIEMIVTDAVIKEFTSFSPGKITDIEHAKAVIEGKITSYSLETIAADKRDKVLEYRLRVRLEIALKDIEENNILYENKNFEGHIDFKVPKDSISRKRGEENACQRLAEELSKRFVGEIFEGF</sequence>
<dbReference type="EMBL" id="MGDB01000150">
    <property type="protein sequence ID" value="OGL38309.1"/>
    <property type="molecule type" value="Genomic_DNA"/>
</dbReference>
<proteinExistence type="predicted"/>
<dbReference type="GO" id="GO:0019867">
    <property type="term" value="C:outer membrane"/>
    <property type="evidence" value="ECO:0007669"/>
    <property type="project" value="InterPro"/>
</dbReference>
<reference evidence="1 2" key="1">
    <citation type="journal article" date="2016" name="Nat. Commun.">
        <title>Thousands of microbial genomes shed light on interconnected biogeochemical processes in an aquifer system.</title>
        <authorList>
            <person name="Anantharaman K."/>
            <person name="Brown C.T."/>
            <person name="Hug L.A."/>
            <person name="Sharon I."/>
            <person name="Castelle C.J."/>
            <person name="Probst A.J."/>
            <person name="Thomas B.C."/>
            <person name="Singh A."/>
            <person name="Wilkins M.J."/>
            <person name="Karaoz U."/>
            <person name="Brodie E.L."/>
            <person name="Williams K.H."/>
            <person name="Hubbard S.S."/>
            <person name="Banfield J.F."/>
        </authorList>
    </citation>
    <scope>NUCLEOTIDE SEQUENCE [LARGE SCALE GENOMIC DNA]</scope>
</reference>
<dbReference type="GO" id="GO:0043165">
    <property type="term" value="P:Gram-negative-bacterium-type cell outer membrane assembly"/>
    <property type="evidence" value="ECO:0007669"/>
    <property type="project" value="InterPro"/>
</dbReference>
<name>A0A1F7R9S2_9BACT</name>
<dbReference type="InterPro" id="IPR007485">
    <property type="entry name" value="LPS_assembly_LptE"/>
</dbReference>
<dbReference type="Pfam" id="PF04390">
    <property type="entry name" value="LptE"/>
    <property type="match status" value="1"/>
</dbReference>
<dbReference type="Gene3D" id="3.30.160.150">
    <property type="entry name" value="Lipoprotein like domain"/>
    <property type="match status" value="1"/>
</dbReference>
<evidence type="ECO:0000313" key="2">
    <source>
        <dbReference type="Proteomes" id="UP000178526"/>
    </source>
</evidence>
<comment type="caution">
    <text evidence="1">The sequence shown here is derived from an EMBL/GenBank/DDBJ whole genome shotgun (WGS) entry which is preliminary data.</text>
</comment>